<dbReference type="Proteomes" id="UP001060085">
    <property type="component" value="Linkage Group LG02"/>
</dbReference>
<sequence>MKIHDAFKLHDTKDMSLLWIEQRSGRYGYSRMENYNNSYRITMLADQKMKEDLGEFVAWAKSVYPSSEVRDKFQELFRIYIAVKRVKNGLHDWYGIFGIDPMAGEDVIEARYKKLALALHPDKNQTVDPTGEVFKILSEGRSILLDKIERNAYNSMINLPEIYEKAIASESPANARKRNYCTSSSTKMKTENVPMTWNEMSVSQARAMKSYPTASSTQNEGCAYYFKTGLGSTSSKPKTFWTSCDKCKFEFEYTDNLRNKKLLCRHCQKPFRAAEIPPPPEKEQIPFKN</sequence>
<evidence type="ECO:0000313" key="2">
    <source>
        <dbReference type="Proteomes" id="UP001060085"/>
    </source>
</evidence>
<organism evidence="1 2">
    <name type="scientific">Catharanthus roseus</name>
    <name type="common">Madagascar periwinkle</name>
    <name type="synonym">Vinca rosea</name>
    <dbReference type="NCBI Taxonomy" id="4058"/>
    <lineage>
        <taxon>Eukaryota</taxon>
        <taxon>Viridiplantae</taxon>
        <taxon>Streptophyta</taxon>
        <taxon>Embryophyta</taxon>
        <taxon>Tracheophyta</taxon>
        <taxon>Spermatophyta</taxon>
        <taxon>Magnoliopsida</taxon>
        <taxon>eudicotyledons</taxon>
        <taxon>Gunneridae</taxon>
        <taxon>Pentapetalae</taxon>
        <taxon>asterids</taxon>
        <taxon>lamiids</taxon>
        <taxon>Gentianales</taxon>
        <taxon>Apocynaceae</taxon>
        <taxon>Rauvolfioideae</taxon>
        <taxon>Vinceae</taxon>
        <taxon>Catharanthinae</taxon>
        <taxon>Catharanthus</taxon>
    </lineage>
</organism>
<name>A0ACC0C0W2_CATRO</name>
<reference evidence="2" key="1">
    <citation type="journal article" date="2023" name="Nat. Plants">
        <title>Single-cell RNA sequencing provides a high-resolution roadmap for understanding the multicellular compartmentation of specialized metabolism.</title>
        <authorList>
            <person name="Sun S."/>
            <person name="Shen X."/>
            <person name="Li Y."/>
            <person name="Li Y."/>
            <person name="Wang S."/>
            <person name="Li R."/>
            <person name="Zhang H."/>
            <person name="Shen G."/>
            <person name="Guo B."/>
            <person name="Wei J."/>
            <person name="Xu J."/>
            <person name="St-Pierre B."/>
            <person name="Chen S."/>
            <person name="Sun C."/>
        </authorList>
    </citation>
    <scope>NUCLEOTIDE SEQUENCE [LARGE SCALE GENOMIC DNA]</scope>
</reference>
<protein>
    <submittedName>
        <fullName evidence="1">Uncharacterized protein</fullName>
    </submittedName>
</protein>
<dbReference type="EMBL" id="CM044702">
    <property type="protein sequence ID" value="KAI5678527.1"/>
    <property type="molecule type" value="Genomic_DNA"/>
</dbReference>
<evidence type="ECO:0000313" key="1">
    <source>
        <dbReference type="EMBL" id="KAI5678527.1"/>
    </source>
</evidence>
<gene>
    <name evidence="1" type="ORF">M9H77_09477</name>
</gene>
<keyword evidence="2" id="KW-1185">Reference proteome</keyword>
<comment type="caution">
    <text evidence="1">The sequence shown here is derived from an EMBL/GenBank/DDBJ whole genome shotgun (WGS) entry which is preliminary data.</text>
</comment>
<accession>A0ACC0C0W2</accession>
<proteinExistence type="predicted"/>